<sequence length="138" mass="15674">MTVENQVYFDAYDSLAEVKVLEDVMRQNGLPVNALHLYADDEFIKDKEWTTRLAGISEASNLIGYKLADQAKNIIVGIDECHQDKFPNLKFAMEQALNQSGSSSDLDEGHELESFEQDLRDQELDVPPEEFGVNQDNY</sequence>
<proteinExistence type="predicted"/>
<dbReference type="Proteomes" id="UP000198833">
    <property type="component" value="Unassembled WGS sequence"/>
</dbReference>
<protein>
    <submittedName>
        <fullName evidence="2">Uncharacterized protein</fullName>
    </submittedName>
</protein>
<reference evidence="2 3" key="1">
    <citation type="submission" date="2016-10" db="EMBL/GenBank/DDBJ databases">
        <authorList>
            <person name="de Groot N.N."/>
        </authorList>
    </citation>
    <scope>NUCLEOTIDE SEQUENCE [LARGE SCALE GENOMIC DNA]</scope>
    <source>
        <strain evidence="2 3">DSM 15695</strain>
    </source>
</reference>
<gene>
    <name evidence="2" type="ORF">SAMN04488558_10722</name>
</gene>
<organism evidence="2 3">
    <name type="scientific">Ignavigranum ruoffiae</name>
    <dbReference type="NCBI Taxonomy" id="89093"/>
    <lineage>
        <taxon>Bacteria</taxon>
        <taxon>Bacillati</taxon>
        <taxon>Bacillota</taxon>
        <taxon>Bacilli</taxon>
        <taxon>Lactobacillales</taxon>
        <taxon>Aerococcaceae</taxon>
        <taxon>Ignavigranum</taxon>
    </lineage>
</organism>
<name>A0A1H9EFD8_9LACT</name>
<feature type="compositionally biased region" description="Basic and acidic residues" evidence="1">
    <location>
        <begin position="107"/>
        <end position="123"/>
    </location>
</feature>
<feature type="region of interest" description="Disordered" evidence="1">
    <location>
        <begin position="97"/>
        <end position="138"/>
    </location>
</feature>
<evidence type="ECO:0000313" key="3">
    <source>
        <dbReference type="Proteomes" id="UP000198833"/>
    </source>
</evidence>
<keyword evidence="3" id="KW-1185">Reference proteome</keyword>
<dbReference type="RefSeq" id="WP_092571955.1">
    <property type="nucleotide sequence ID" value="NZ_FOEN01000007.1"/>
</dbReference>
<dbReference type="EMBL" id="FOEN01000007">
    <property type="protein sequence ID" value="SEQ24440.1"/>
    <property type="molecule type" value="Genomic_DNA"/>
</dbReference>
<accession>A0A1H9EFD8</accession>
<evidence type="ECO:0000256" key="1">
    <source>
        <dbReference type="SAM" id="MobiDB-lite"/>
    </source>
</evidence>
<evidence type="ECO:0000313" key="2">
    <source>
        <dbReference type="EMBL" id="SEQ24440.1"/>
    </source>
</evidence>
<dbReference type="AlphaFoldDB" id="A0A1H9EFD8"/>